<feature type="transmembrane region" description="Helical" evidence="5">
    <location>
        <begin position="214"/>
        <end position="234"/>
    </location>
</feature>
<organism evidence="7 8">
    <name type="scientific">Zhongshania aquimaris</name>
    <dbReference type="NCBI Taxonomy" id="2857107"/>
    <lineage>
        <taxon>Bacteria</taxon>
        <taxon>Pseudomonadati</taxon>
        <taxon>Pseudomonadota</taxon>
        <taxon>Gammaproteobacteria</taxon>
        <taxon>Cellvibrionales</taxon>
        <taxon>Spongiibacteraceae</taxon>
        <taxon>Zhongshania</taxon>
    </lineage>
</organism>
<feature type="transmembrane region" description="Helical" evidence="5">
    <location>
        <begin position="267"/>
        <end position="287"/>
    </location>
</feature>
<reference evidence="7" key="1">
    <citation type="submission" date="2021-07" db="EMBL/GenBank/DDBJ databases">
        <title>Zhongshania sp. CAU 1632 isolated from seawater.</title>
        <authorList>
            <person name="Kim W."/>
        </authorList>
    </citation>
    <scope>NUCLEOTIDE SEQUENCE</scope>
    <source>
        <strain evidence="7">CAU 1632</strain>
    </source>
</reference>
<keyword evidence="2 5" id="KW-0812">Transmembrane</keyword>
<keyword evidence="8" id="KW-1185">Reference proteome</keyword>
<comment type="caution">
    <text evidence="7">The sequence shown here is derived from an EMBL/GenBank/DDBJ whole genome shotgun (WGS) entry which is preliminary data.</text>
</comment>
<evidence type="ECO:0000259" key="6">
    <source>
        <dbReference type="Pfam" id="PF00892"/>
    </source>
</evidence>
<protein>
    <submittedName>
        <fullName evidence="7">DMT family transporter</fullName>
    </submittedName>
</protein>
<feature type="transmembrane region" description="Helical" evidence="5">
    <location>
        <begin position="241"/>
        <end position="261"/>
    </location>
</feature>
<evidence type="ECO:0000256" key="5">
    <source>
        <dbReference type="SAM" id="Phobius"/>
    </source>
</evidence>
<feature type="transmembrane region" description="Helical" evidence="5">
    <location>
        <begin position="121"/>
        <end position="139"/>
    </location>
</feature>
<feature type="domain" description="EamA" evidence="6">
    <location>
        <begin position="7"/>
        <end position="135"/>
    </location>
</feature>
<dbReference type="RefSeq" id="WP_219044380.1">
    <property type="nucleotide sequence ID" value="NZ_JAHWDQ010000004.1"/>
</dbReference>
<feature type="transmembrane region" description="Helical" evidence="5">
    <location>
        <begin position="65"/>
        <end position="84"/>
    </location>
</feature>
<evidence type="ECO:0000256" key="1">
    <source>
        <dbReference type="ARBA" id="ARBA00004141"/>
    </source>
</evidence>
<sequence>MLVRLTYVLVIFIWATTPLAIKLGGDSLQPIAGLTMRIALAFGVGSIICTIGGFAGLAIRRHWKLYFAASISLFPNMALVYFAAEYLPSGLIALLFGLTLFFTAVLAGPILGENLLQPRKVFAIVLAGLGLLCIVFDDVSVTGDSYIGIGLMLLSNVLFSASALWVKKLNAEMAVEPIEQALGAMAFALPGMALSWVFVFGVEPIYISSQSLGSLLYLSLFGSLVGFVAYYSILKHMAVETVSLIPFITPVLAIVLGVLVANETVTVAILLGAGLIFLALAIHQGFWRRAKVAQEASVASPSH</sequence>
<keyword evidence="3 5" id="KW-1133">Transmembrane helix</keyword>
<dbReference type="PANTHER" id="PTHR32322">
    <property type="entry name" value="INNER MEMBRANE TRANSPORTER"/>
    <property type="match status" value="1"/>
</dbReference>
<dbReference type="Proteomes" id="UP001166291">
    <property type="component" value="Unassembled WGS sequence"/>
</dbReference>
<evidence type="ECO:0000313" key="7">
    <source>
        <dbReference type="EMBL" id="MBW2942143.1"/>
    </source>
</evidence>
<dbReference type="EMBL" id="JAHWDQ010000004">
    <property type="protein sequence ID" value="MBW2942143.1"/>
    <property type="molecule type" value="Genomic_DNA"/>
</dbReference>
<feature type="transmembrane region" description="Helical" evidence="5">
    <location>
        <begin position="90"/>
        <end position="109"/>
    </location>
</feature>
<evidence type="ECO:0000256" key="4">
    <source>
        <dbReference type="ARBA" id="ARBA00023136"/>
    </source>
</evidence>
<feature type="transmembrane region" description="Helical" evidence="5">
    <location>
        <begin position="36"/>
        <end position="58"/>
    </location>
</feature>
<gene>
    <name evidence="7" type="ORF">KXJ70_15205</name>
</gene>
<dbReference type="InterPro" id="IPR000620">
    <property type="entry name" value="EamA_dom"/>
</dbReference>
<feature type="transmembrane region" description="Helical" evidence="5">
    <location>
        <begin position="178"/>
        <end position="202"/>
    </location>
</feature>
<comment type="subcellular location">
    <subcellularLocation>
        <location evidence="1">Membrane</location>
        <topology evidence="1">Multi-pass membrane protein</topology>
    </subcellularLocation>
</comment>
<dbReference type="InterPro" id="IPR050638">
    <property type="entry name" value="AA-Vitamin_Transporters"/>
</dbReference>
<dbReference type="PANTHER" id="PTHR32322:SF2">
    <property type="entry name" value="EAMA DOMAIN-CONTAINING PROTEIN"/>
    <property type="match status" value="1"/>
</dbReference>
<evidence type="ECO:0000313" key="8">
    <source>
        <dbReference type="Proteomes" id="UP001166291"/>
    </source>
</evidence>
<keyword evidence="4 5" id="KW-0472">Membrane</keyword>
<accession>A0ABS6VVV3</accession>
<feature type="domain" description="EamA" evidence="6">
    <location>
        <begin position="147"/>
        <end position="282"/>
    </location>
</feature>
<name>A0ABS6VVV3_9GAMM</name>
<proteinExistence type="predicted"/>
<evidence type="ECO:0000256" key="2">
    <source>
        <dbReference type="ARBA" id="ARBA00022692"/>
    </source>
</evidence>
<feature type="transmembrane region" description="Helical" evidence="5">
    <location>
        <begin position="145"/>
        <end position="166"/>
    </location>
</feature>
<evidence type="ECO:0000256" key="3">
    <source>
        <dbReference type="ARBA" id="ARBA00022989"/>
    </source>
</evidence>
<dbReference type="Pfam" id="PF00892">
    <property type="entry name" value="EamA"/>
    <property type="match status" value="2"/>
</dbReference>